<dbReference type="Proteomes" id="UP001305421">
    <property type="component" value="Chromosome"/>
</dbReference>
<dbReference type="RefSeq" id="WP_311183760.1">
    <property type="nucleotide sequence ID" value="NZ_CP115543.1"/>
</dbReference>
<keyword evidence="2" id="KW-1185">Reference proteome</keyword>
<dbReference type="Gene3D" id="3.40.50.2000">
    <property type="entry name" value="Glycogen Phosphorylase B"/>
    <property type="match status" value="1"/>
</dbReference>
<dbReference type="EMBL" id="CP115543">
    <property type="protein sequence ID" value="WNH49292.1"/>
    <property type="molecule type" value="Genomic_DNA"/>
</dbReference>
<accession>A0ABY9YEL9</accession>
<evidence type="ECO:0000313" key="2">
    <source>
        <dbReference type="Proteomes" id="UP001305421"/>
    </source>
</evidence>
<dbReference type="SUPFAM" id="SSF53756">
    <property type="entry name" value="UDP-Glycosyltransferase/glycogen phosphorylase"/>
    <property type="match status" value="1"/>
</dbReference>
<reference evidence="1 2" key="1">
    <citation type="submission" date="2022-12" db="EMBL/GenBank/DDBJ databases">
        <title>Two new species, Stenotrophomonas aracearum and Stenotrophomonas oahuensis, isolated from Anthurium (Araceae family) in Hawaii.</title>
        <authorList>
            <person name="Chunag S.C."/>
            <person name="Dobhal S."/>
            <person name="Alvarez A."/>
            <person name="Arif M."/>
        </authorList>
    </citation>
    <scope>NUCLEOTIDE SEQUENCE [LARGE SCALE GENOMIC DNA]</scope>
    <source>
        <strain evidence="1 2">A5588</strain>
    </source>
</reference>
<gene>
    <name evidence="1" type="ORF">PDM28_02860</name>
</gene>
<protein>
    <recommendedName>
        <fullName evidence="3">Glycosyltransferase family 1 protein</fullName>
    </recommendedName>
</protein>
<name>A0ABY9YEL9_9GAMM</name>
<evidence type="ECO:0000313" key="1">
    <source>
        <dbReference type="EMBL" id="WNH49292.1"/>
    </source>
</evidence>
<proteinExistence type="predicted"/>
<organism evidence="1 2">
    <name type="scientific">Stenotrophomonas aracearum</name>
    <dbReference type="NCBI Taxonomy" id="3003272"/>
    <lineage>
        <taxon>Bacteria</taxon>
        <taxon>Pseudomonadati</taxon>
        <taxon>Pseudomonadota</taxon>
        <taxon>Gammaproteobacteria</taxon>
        <taxon>Lysobacterales</taxon>
        <taxon>Lysobacteraceae</taxon>
        <taxon>Stenotrophomonas</taxon>
    </lineage>
</organism>
<evidence type="ECO:0008006" key="3">
    <source>
        <dbReference type="Google" id="ProtNLM"/>
    </source>
</evidence>
<sequence>MTEDQHFELIADAGQRGARLIYDLDDNLLAMEDHPERQAYATIIAAVRRSISLAEVTWCSTPLLASAIEAEGGVVQWMPNALDDALWKAAEPVAAETTRVGQLRLLYMGTRTHDEDFRLLDQALEVAWSEREGKFSLTLIGVNANVSRPRPWLSVESPPAHVGASYPAFVHWYSRLRGFHIGMAPLLDSTFNRCKSSIKVLDYAQLGLVTVASNVAAYRDDAMEDRILVDNTPQDWARCIVQLVDQTLPLELLAMNARQRVSAAAFEAAVARRWSSCMERTAE</sequence>